<name>A0A133L168_HEYCO</name>
<comment type="caution">
    <text evidence="1">The sequence shown here is derived from an EMBL/GenBank/DDBJ whole genome shotgun (WGS) entry which is preliminary data.</text>
</comment>
<reference evidence="2" key="1">
    <citation type="submission" date="2016-01" db="EMBL/GenBank/DDBJ databases">
        <authorList>
            <person name="Mitreva M."/>
            <person name="Pepin K.H."/>
            <person name="Mihindukulasuriya K.A."/>
            <person name="Fulton R."/>
            <person name="Fronick C."/>
            <person name="O'Laughlin M."/>
            <person name="Miner T."/>
            <person name="Herter B."/>
            <person name="Rosa B.A."/>
            <person name="Cordes M."/>
            <person name="Tomlinson C."/>
            <person name="Wollam A."/>
            <person name="Palsikar V.B."/>
            <person name="Mardis E.R."/>
            <person name="Wilson R.K."/>
        </authorList>
    </citation>
    <scope>NUCLEOTIDE SEQUENCE [LARGE SCALE GENOMIC DNA]</scope>
    <source>
        <strain evidence="2">GED7749B</strain>
    </source>
</reference>
<dbReference type="EMBL" id="LRPN01000014">
    <property type="protein sequence ID" value="KWZ85631.1"/>
    <property type="molecule type" value="Genomic_DNA"/>
</dbReference>
<dbReference type="PATRIC" id="fig|1398.22.peg.348"/>
<dbReference type="SMART" id="SM00155">
    <property type="entry name" value="PLDc"/>
    <property type="match status" value="2"/>
</dbReference>
<dbReference type="InterPro" id="IPR025202">
    <property type="entry name" value="PLD-like_dom"/>
</dbReference>
<proteinExistence type="predicted"/>
<dbReference type="PROSITE" id="PS50035">
    <property type="entry name" value="PLD"/>
    <property type="match status" value="2"/>
</dbReference>
<dbReference type="GO" id="GO:0032049">
    <property type="term" value="P:cardiolipin biosynthetic process"/>
    <property type="evidence" value="ECO:0007669"/>
    <property type="project" value="UniProtKB-ARBA"/>
</dbReference>
<dbReference type="SUPFAM" id="SSF56024">
    <property type="entry name" value="Phospholipase D/nuclease"/>
    <property type="match status" value="2"/>
</dbReference>
<dbReference type="RefSeq" id="WP_035190066.1">
    <property type="nucleotide sequence ID" value="NZ_CP025437.1"/>
</dbReference>
<dbReference type="CDD" id="cd09112">
    <property type="entry name" value="PLDc_CLS_2"/>
    <property type="match status" value="1"/>
</dbReference>
<dbReference type="CDD" id="cd09110">
    <property type="entry name" value="PLDc_CLS_1"/>
    <property type="match status" value="1"/>
</dbReference>
<dbReference type="PANTHER" id="PTHR21248">
    <property type="entry name" value="CARDIOLIPIN SYNTHASE"/>
    <property type="match status" value="1"/>
</dbReference>
<dbReference type="PANTHER" id="PTHR21248:SF7">
    <property type="entry name" value="MINOR CARDIOLIPIN SYNTHASE CLSB"/>
    <property type="match status" value="1"/>
</dbReference>
<protein>
    <submittedName>
        <fullName evidence="1">Phospholipase D domain protein</fullName>
    </submittedName>
</protein>
<dbReference type="AlphaFoldDB" id="A0A133L168"/>
<dbReference type="InterPro" id="IPR001736">
    <property type="entry name" value="PLipase_D/transphosphatidylase"/>
</dbReference>
<dbReference type="GeneID" id="93258145"/>
<dbReference type="Proteomes" id="UP000070376">
    <property type="component" value="Unassembled WGS sequence"/>
</dbReference>
<sequence>MILLLFLSAVIVLIIWLFTDYTLGKRHFRKTRKQRQYPVRHGDFTVFTCGENLFPHYFSDILHAKKSIYVLFYIVKNDEISREFFSLLAKKAREGKEVKVLLDWAGSRKVTKQMIAQLKNAGASFAFSNRPKFPFFFYTLQQRNHRKITVIDGETGYLGGFNVGKDYIDGNKSLSPWRDYHFRLTGGSIRDLQQEFIRNWETATGEKMPFETPISPEEEKSGCRHRIIPTAGDELERLVCSLIEEARESIFIGSPYFIPTPAIHKKLVQALARGVNVTVLVPDKADHPLVKEAASRYFRQLLDNGADIHLFKPGFYHAKIMIMDQTICDIGTANFDRRSVRLNFEVNCLVYDNAFIQKMCAIVKEDMCHAVPLTADDLNRPGLATRLAEWGVRAIEGFL</sequence>
<evidence type="ECO:0000313" key="2">
    <source>
        <dbReference type="Proteomes" id="UP000070376"/>
    </source>
</evidence>
<evidence type="ECO:0000313" key="1">
    <source>
        <dbReference type="EMBL" id="KWZ85631.1"/>
    </source>
</evidence>
<dbReference type="GO" id="GO:0030572">
    <property type="term" value="F:phosphatidyltransferase activity"/>
    <property type="evidence" value="ECO:0007669"/>
    <property type="project" value="UniProtKB-ARBA"/>
</dbReference>
<accession>A0A133L168</accession>
<organism evidence="1 2">
    <name type="scientific">Heyndrickxia coagulans</name>
    <name type="common">Weizmannia coagulans</name>
    <dbReference type="NCBI Taxonomy" id="1398"/>
    <lineage>
        <taxon>Bacteria</taxon>
        <taxon>Bacillati</taxon>
        <taxon>Bacillota</taxon>
        <taxon>Bacilli</taxon>
        <taxon>Bacillales</taxon>
        <taxon>Bacillaceae</taxon>
        <taxon>Heyndrickxia</taxon>
    </lineage>
</organism>
<gene>
    <name evidence="1" type="ORF">HMPREF3213_00354</name>
</gene>
<dbReference type="Gene3D" id="3.30.870.10">
    <property type="entry name" value="Endonuclease Chain A"/>
    <property type="match status" value="2"/>
</dbReference>
<dbReference type="Pfam" id="PF13091">
    <property type="entry name" value="PLDc_2"/>
    <property type="match status" value="2"/>
</dbReference>